<dbReference type="EMBL" id="JBHTBS010000003">
    <property type="protein sequence ID" value="MFC7337227.1"/>
    <property type="molecule type" value="Genomic_DNA"/>
</dbReference>
<evidence type="ECO:0000256" key="2">
    <source>
        <dbReference type="ARBA" id="ARBA00007055"/>
    </source>
</evidence>
<evidence type="ECO:0000256" key="10">
    <source>
        <dbReference type="SAM" id="MobiDB-lite"/>
    </source>
</evidence>
<dbReference type="InterPro" id="IPR003192">
    <property type="entry name" value="Porin_LamB"/>
</dbReference>
<keyword evidence="9" id="KW-0998">Cell outer membrane</keyword>
<evidence type="ECO:0000256" key="4">
    <source>
        <dbReference type="ARBA" id="ARBA00022452"/>
    </source>
</evidence>
<name>A0ABW2L4E4_9BACT</name>
<evidence type="ECO:0000313" key="11">
    <source>
        <dbReference type="EMBL" id="MFC7337227.1"/>
    </source>
</evidence>
<evidence type="ECO:0000256" key="5">
    <source>
        <dbReference type="ARBA" id="ARBA00022692"/>
    </source>
</evidence>
<proteinExistence type="inferred from homology"/>
<reference evidence="12" key="1">
    <citation type="journal article" date="2019" name="Int. J. Syst. Evol. Microbiol.">
        <title>The Global Catalogue of Microorganisms (GCM) 10K type strain sequencing project: providing services to taxonomists for standard genome sequencing and annotation.</title>
        <authorList>
            <consortium name="The Broad Institute Genomics Platform"/>
            <consortium name="The Broad Institute Genome Sequencing Center for Infectious Disease"/>
            <person name="Wu L."/>
            <person name="Ma J."/>
        </authorList>
    </citation>
    <scope>NUCLEOTIDE SEQUENCE [LARGE SCALE GENOMIC DNA]</scope>
    <source>
        <strain evidence="12">CGMCC 4.1467</strain>
    </source>
</reference>
<dbReference type="InterPro" id="IPR050286">
    <property type="entry name" value="G_neg_Bact_CarbUptk_Porin"/>
</dbReference>
<accession>A0ABW2L4E4</accession>
<feature type="compositionally biased region" description="Polar residues" evidence="10">
    <location>
        <begin position="92"/>
        <end position="106"/>
    </location>
</feature>
<dbReference type="SUPFAM" id="SSF56935">
    <property type="entry name" value="Porins"/>
    <property type="match status" value="1"/>
</dbReference>
<keyword evidence="12" id="KW-1185">Reference proteome</keyword>
<dbReference type="PANTHER" id="PTHR38762">
    <property type="entry name" value="CRYPTIC OUTER MEMBRANE PORIN BGLH-RELATED"/>
    <property type="match status" value="1"/>
</dbReference>
<feature type="compositionally biased region" description="Basic and acidic residues" evidence="10">
    <location>
        <begin position="129"/>
        <end position="145"/>
    </location>
</feature>
<keyword evidence="4" id="KW-1134">Transmembrane beta strand</keyword>
<protein>
    <submittedName>
        <fullName evidence="11">Maltoporin</fullName>
    </submittedName>
</protein>
<dbReference type="InterPro" id="IPR036998">
    <property type="entry name" value="Porin_LamB_sf"/>
</dbReference>
<evidence type="ECO:0000256" key="6">
    <source>
        <dbReference type="ARBA" id="ARBA00023065"/>
    </source>
</evidence>
<comment type="subcellular location">
    <subcellularLocation>
        <location evidence="1">Cell outer membrane</location>
        <topology evidence="1">Multi-pass membrane protein</topology>
    </subcellularLocation>
</comment>
<keyword evidence="3" id="KW-0813">Transport</keyword>
<organism evidence="11 12">
    <name type="scientific">Haloferula chungangensis</name>
    <dbReference type="NCBI Taxonomy" id="1048331"/>
    <lineage>
        <taxon>Bacteria</taxon>
        <taxon>Pseudomonadati</taxon>
        <taxon>Verrucomicrobiota</taxon>
        <taxon>Verrucomicrobiia</taxon>
        <taxon>Verrucomicrobiales</taxon>
        <taxon>Verrucomicrobiaceae</taxon>
        <taxon>Haloferula</taxon>
    </lineage>
</organism>
<evidence type="ECO:0000256" key="9">
    <source>
        <dbReference type="ARBA" id="ARBA00023237"/>
    </source>
</evidence>
<dbReference type="Pfam" id="PF02264">
    <property type="entry name" value="LamB"/>
    <property type="match status" value="1"/>
</dbReference>
<evidence type="ECO:0000256" key="7">
    <source>
        <dbReference type="ARBA" id="ARBA00023114"/>
    </source>
</evidence>
<keyword evidence="7" id="KW-0626">Porin</keyword>
<dbReference type="PANTHER" id="PTHR38762:SF1">
    <property type="entry name" value="CRYPTIC OUTER MEMBRANE PORIN BGLH-RELATED"/>
    <property type="match status" value="1"/>
</dbReference>
<dbReference type="Proteomes" id="UP001596472">
    <property type="component" value="Unassembled WGS sequence"/>
</dbReference>
<dbReference type="Gene3D" id="2.40.170.10">
    <property type="entry name" value="Porin, LamB type"/>
    <property type="match status" value="1"/>
</dbReference>
<evidence type="ECO:0000313" key="12">
    <source>
        <dbReference type="Proteomes" id="UP001596472"/>
    </source>
</evidence>
<feature type="compositionally biased region" description="Acidic residues" evidence="10">
    <location>
        <begin position="107"/>
        <end position="119"/>
    </location>
</feature>
<keyword evidence="5" id="KW-0812">Transmembrane</keyword>
<evidence type="ECO:0000256" key="1">
    <source>
        <dbReference type="ARBA" id="ARBA00004571"/>
    </source>
</evidence>
<gene>
    <name evidence="11" type="ORF">ACFQY0_08560</name>
</gene>
<comment type="caution">
    <text evidence="11">The sequence shown here is derived from an EMBL/GenBank/DDBJ whole genome shotgun (WGS) entry which is preliminary data.</text>
</comment>
<sequence length="576" mass="63703">MTIEPRNRDLITVKLVSGTLLAILSFLLLQTQGFAQDEDLAKELRMELDEIRNAYETRIDQLEARIKELETKSTESAATPAPAPKQAPAKPNRSTSPSMQAAASSNVDDERDDPTDEDLSHELAQQTRESFRSNTETRELSRRPDVEKALNERIEDVLNNYIDITGYFRAGYGRGDNGGPQRAFGLPGVSKYRLGNETENYGELAFSKTFFQPGAFSLSNPSGGISGPVAQMNARMSFFNPYDNYGSANDTEIALPELWASVGNVIPGRPDAKFWAGSRFYRRHDIHINDYYFWDMSGGGAGIEDFELGAGKLAFAWIGDGAESAIYDRVGTPDPLNIAGFSKTNFDLRYYDWALLGGKGEVGLTYSIADSGVDSAGVKAENSEGFALSLVRTKEGFYDPESIHKTSLQVATGPAKTFTSGFDTFTDATGTYIRPDPNESWRFRATDHWVVKPWECVSLGTAFVYQYTDFGSDLPEQHWLSGGVRPIWHFNEWASLAFEGGFDWISNSPNGNSGSLGKITIAPQVALGDQFFSRPVLRAFITYAFWNDGMQGTVGGPDYLNETSGLSWGVQMESWW</sequence>
<comment type="similarity">
    <text evidence="2">Belongs to the porin LamB (TC 1.B.3) family.</text>
</comment>
<keyword evidence="6" id="KW-0406">Ion transport</keyword>
<feature type="region of interest" description="Disordered" evidence="10">
    <location>
        <begin position="71"/>
        <end position="145"/>
    </location>
</feature>
<keyword evidence="8" id="KW-0472">Membrane</keyword>
<evidence type="ECO:0000256" key="3">
    <source>
        <dbReference type="ARBA" id="ARBA00022448"/>
    </source>
</evidence>
<feature type="compositionally biased region" description="Low complexity" evidence="10">
    <location>
        <begin position="74"/>
        <end position="91"/>
    </location>
</feature>
<evidence type="ECO:0000256" key="8">
    <source>
        <dbReference type="ARBA" id="ARBA00023136"/>
    </source>
</evidence>